<dbReference type="SUPFAM" id="SSF54427">
    <property type="entry name" value="NTF2-like"/>
    <property type="match status" value="1"/>
</dbReference>
<keyword evidence="2" id="KW-1185">Reference proteome</keyword>
<sequence length="136" mass="15799">MTVRRQFVFDFVRAIDEKRLDEIKGYFDDKFLYHPHPIRLGSFGKPERMTGDDFVCLLAGLTSLKRWNESSVLDPPMKLIESDKSMLLHMSATPKHVSGKTFQTEYVYMLDFGDDGKITELNEFFDTAYIQEMSAL</sequence>
<dbReference type="AlphaFoldDB" id="A0AAW0YFV1"/>
<dbReference type="InterPro" id="IPR032710">
    <property type="entry name" value="NTF2-like_dom_sf"/>
</dbReference>
<dbReference type="Proteomes" id="UP001388673">
    <property type="component" value="Unassembled WGS sequence"/>
</dbReference>
<dbReference type="GeneID" id="92183614"/>
<name>A0AAW0YFV1_9TREE</name>
<protein>
    <recommendedName>
        <fullName evidence="3">SnoaL-like domain-containing protein</fullName>
    </recommendedName>
</protein>
<evidence type="ECO:0000313" key="2">
    <source>
        <dbReference type="Proteomes" id="UP001388673"/>
    </source>
</evidence>
<dbReference type="EMBL" id="JBCAWK010000012">
    <property type="protein sequence ID" value="KAK8845640.1"/>
    <property type="molecule type" value="Genomic_DNA"/>
</dbReference>
<evidence type="ECO:0000313" key="1">
    <source>
        <dbReference type="EMBL" id="KAK8845640.1"/>
    </source>
</evidence>
<accession>A0AAW0YFV1</accession>
<dbReference type="KEGG" id="kne:92183614"/>
<comment type="caution">
    <text evidence="1">The sequence shown here is derived from an EMBL/GenBank/DDBJ whole genome shotgun (WGS) entry which is preliminary data.</text>
</comment>
<reference evidence="1 2" key="1">
    <citation type="journal article" date="2024" name="bioRxiv">
        <title>Comparative genomics of Cryptococcus and Kwoniella reveals pathogenesis evolution and contrasting karyotype dynamics via intercentromeric recombination or chromosome fusion.</title>
        <authorList>
            <person name="Coelho M.A."/>
            <person name="David-Palma M."/>
            <person name="Shea T."/>
            <person name="Bowers K."/>
            <person name="McGinley-Smith S."/>
            <person name="Mohammad A.W."/>
            <person name="Gnirke A."/>
            <person name="Yurkov A.M."/>
            <person name="Nowrousian M."/>
            <person name="Sun S."/>
            <person name="Cuomo C.A."/>
            <person name="Heitman J."/>
        </authorList>
    </citation>
    <scope>NUCLEOTIDE SEQUENCE [LARGE SCALE GENOMIC DNA]</scope>
    <source>
        <strain evidence="1 2">CBS 13917</strain>
    </source>
</reference>
<organism evidence="1 2">
    <name type="scientific">Kwoniella newhampshirensis</name>
    <dbReference type="NCBI Taxonomy" id="1651941"/>
    <lineage>
        <taxon>Eukaryota</taxon>
        <taxon>Fungi</taxon>
        <taxon>Dikarya</taxon>
        <taxon>Basidiomycota</taxon>
        <taxon>Agaricomycotina</taxon>
        <taxon>Tremellomycetes</taxon>
        <taxon>Tremellales</taxon>
        <taxon>Cryptococcaceae</taxon>
        <taxon>Kwoniella</taxon>
    </lineage>
</organism>
<dbReference type="Gene3D" id="3.10.450.50">
    <property type="match status" value="1"/>
</dbReference>
<evidence type="ECO:0008006" key="3">
    <source>
        <dbReference type="Google" id="ProtNLM"/>
    </source>
</evidence>
<proteinExistence type="predicted"/>
<gene>
    <name evidence="1" type="ORF">IAR55_006356</name>
</gene>
<dbReference type="RefSeq" id="XP_066800448.1">
    <property type="nucleotide sequence ID" value="XM_066949440.1"/>
</dbReference>